<feature type="region of interest" description="Disordered" evidence="2">
    <location>
        <begin position="30"/>
        <end position="55"/>
    </location>
</feature>
<comment type="caution">
    <text evidence="4">The sequence shown here is derived from an EMBL/GenBank/DDBJ whole genome shotgun (WGS) entry which is preliminary data.</text>
</comment>
<evidence type="ECO:0000259" key="3">
    <source>
        <dbReference type="PROSITE" id="PS50175"/>
    </source>
</evidence>
<reference evidence="4" key="1">
    <citation type="journal article" date="2020" name="Cell">
        <title>Large-Scale Comparative Analyses of Tick Genomes Elucidate Their Genetic Diversity and Vector Capacities.</title>
        <authorList>
            <consortium name="Tick Genome and Microbiome Consortium (TIGMIC)"/>
            <person name="Jia N."/>
            <person name="Wang J."/>
            <person name="Shi W."/>
            <person name="Du L."/>
            <person name="Sun Y."/>
            <person name="Zhan W."/>
            <person name="Jiang J.F."/>
            <person name="Wang Q."/>
            <person name="Zhang B."/>
            <person name="Ji P."/>
            <person name="Bell-Sakyi L."/>
            <person name="Cui X.M."/>
            <person name="Yuan T.T."/>
            <person name="Jiang B.G."/>
            <person name="Yang W.F."/>
            <person name="Lam T.T."/>
            <person name="Chang Q.C."/>
            <person name="Ding S.J."/>
            <person name="Wang X.J."/>
            <person name="Zhu J.G."/>
            <person name="Ruan X.D."/>
            <person name="Zhao L."/>
            <person name="Wei J.T."/>
            <person name="Ye R.Z."/>
            <person name="Que T.C."/>
            <person name="Du C.H."/>
            <person name="Zhou Y.H."/>
            <person name="Cheng J.X."/>
            <person name="Dai P.F."/>
            <person name="Guo W.B."/>
            <person name="Han X.H."/>
            <person name="Huang E.J."/>
            <person name="Li L.F."/>
            <person name="Wei W."/>
            <person name="Gao Y.C."/>
            <person name="Liu J.Z."/>
            <person name="Shao H.Z."/>
            <person name="Wang X."/>
            <person name="Wang C.C."/>
            <person name="Yang T.C."/>
            <person name="Huo Q.B."/>
            <person name="Li W."/>
            <person name="Chen H.Y."/>
            <person name="Chen S.E."/>
            <person name="Zhou L.G."/>
            <person name="Ni X.B."/>
            <person name="Tian J.H."/>
            <person name="Sheng Y."/>
            <person name="Liu T."/>
            <person name="Pan Y.S."/>
            <person name="Xia L.Y."/>
            <person name="Li J."/>
            <person name="Zhao F."/>
            <person name="Cao W.C."/>
        </authorList>
    </citation>
    <scope>NUCLEOTIDE SEQUENCE</scope>
    <source>
        <strain evidence="4">Rmic-2018</strain>
    </source>
</reference>
<dbReference type="Pfam" id="PF00077">
    <property type="entry name" value="RVP"/>
    <property type="match status" value="1"/>
</dbReference>
<name>A0A9J6EG61_RHIMP</name>
<gene>
    <name evidence="4" type="ORF">HPB51_008199</name>
</gene>
<dbReference type="PROSITE" id="PS50175">
    <property type="entry name" value="ASP_PROT_RETROV"/>
    <property type="match status" value="1"/>
</dbReference>
<dbReference type="InterPro" id="IPR001995">
    <property type="entry name" value="Peptidase_A2_cat"/>
</dbReference>
<dbReference type="SUPFAM" id="SSF50630">
    <property type="entry name" value="Acid proteases"/>
    <property type="match status" value="1"/>
</dbReference>
<keyword evidence="1" id="KW-0378">Hydrolase</keyword>
<dbReference type="GO" id="GO:0004190">
    <property type="term" value="F:aspartic-type endopeptidase activity"/>
    <property type="evidence" value="ECO:0007669"/>
    <property type="project" value="InterPro"/>
</dbReference>
<feature type="compositionally biased region" description="Basic residues" evidence="2">
    <location>
        <begin position="36"/>
        <end position="48"/>
    </location>
</feature>
<accession>A0A9J6EG61</accession>
<keyword evidence="5" id="KW-1185">Reference proteome</keyword>
<evidence type="ECO:0000313" key="4">
    <source>
        <dbReference type="EMBL" id="KAH8033204.1"/>
    </source>
</evidence>
<evidence type="ECO:0000313" key="5">
    <source>
        <dbReference type="Proteomes" id="UP000821866"/>
    </source>
</evidence>
<reference evidence="4" key="2">
    <citation type="submission" date="2021-09" db="EMBL/GenBank/DDBJ databases">
        <authorList>
            <person name="Jia N."/>
            <person name="Wang J."/>
            <person name="Shi W."/>
            <person name="Du L."/>
            <person name="Sun Y."/>
            <person name="Zhan W."/>
            <person name="Jiang J."/>
            <person name="Wang Q."/>
            <person name="Zhang B."/>
            <person name="Ji P."/>
            <person name="Sakyi L.B."/>
            <person name="Cui X."/>
            <person name="Yuan T."/>
            <person name="Jiang B."/>
            <person name="Yang W."/>
            <person name="Lam T.T.-Y."/>
            <person name="Chang Q."/>
            <person name="Ding S."/>
            <person name="Wang X."/>
            <person name="Zhu J."/>
            <person name="Ruan X."/>
            <person name="Zhao L."/>
            <person name="Wei J."/>
            <person name="Que T."/>
            <person name="Du C."/>
            <person name="Cheng J."/>
            <person name="Dai P."/>
            <person name="Han X."/>
            <person name="Huang E."/>
            <person name="Gao Y."/>
            <person name="Liu J."/>
            <person name="Shao H."/>
            <person name="Ye R."/>
            <person name="Li L."/>
            <person name="Wei W."/>
            <person name="Wang X."/>
            <person name="Wang C."/>
            <person name="Huo Q."/>
            <person name="Li W."/>
            <person name="Guo W."/>
            <person name="Chen H."/>
            <person name="Chen S."/>
            <person name="Zhou L."/>
            <person name="Zhou L."/>
            <person name="Ni X."/>
            <person name="Tian J."/>
            <person name="Zhou Y."/>
            <person name="Sheng Y."/>
            <person name="Liu T."/>
            <person name="Pan Y."/>
            <person name="Xia L."/>
            <person name="Li J."/>
            <person name="Zhao F."/>
            <person name="Cao W."/>
        </authorList>
    </citation>
    <scope>NUCLEOTIDE SEQUENCE</scope>
    <source>
        <strain evidence="4">Rmic-2018</strain>
        <tissue evidence="4">Larvae</tissue>
    </source>
</reference>
<dbReference type="InterPro" id="IPR021109">
    <property type="entry name" value="Peptidase_aspartic_dom_sf"/>
</dbReference>
<dbReference type="Gene3D" id="2.40.70.10">
    <property type="entry name" value="Acid Proteases"/>
    <property type="match status" value="1"/>
</dbReference>
<organism evidence="4 5">
    <name type="scientific">Rhipicephalus microplus</name>
    <name type="common">Cattle tick</name>
    <name type="synonym">Boophilus microplus</name>
    <dbReference type="NCBI Taxonomy" id="6941"/>
    <lineage>
        <taxon>Eukaryota</taxon>
        <taxon>Metazoa</taxon>
        <taxon>Ecdysozoa</taxon>
        <taxon>Arthropoda</taxon>
        <taxon>Chelicerata</taxon>
        <taxon>Arachnida</taxon>
        <taxon>Acari</taxon>
        <taxon>Parasitiformes</taxon>
        <taxon>Ixodida</taxon>
        <taxon>Ixodoidea</taxon>
        <taxon>Ixodidae</taxon>
        <taxon>Rhipicephalinae</taxon>
        <taxon>Rhipicephalus</taxon>
        <taxon>Boophilus</taxon>
    </lineage>
</organism>
<dbReference type="InterPro" id="IPR018061">
    <property type="entry name" value="Retropepsins"/>
</dbReference>
<protein>
    <recommendedName>
        <fullName evidence="3">Peptidase A2 domain-containing protein</fullName>
    </recommendedName>
</protein>
<evidence type="ECO:0000256" key="1">
    <source>
        <dbReference type="ARBA" id="ARBA00022801"/>
    </source>
</evidence>
<sequence>MGEDMRAYVLQHETAEWLRPHSFAKLAQKFDESTRHGKPRNPAARRSKKGDTLNHHYTERLAQRNEKTGFRCFRCSACRESGHYQWQCSQTTQLAAEERPDRLSPDRLTAQVVCEEVKESLMPGHGGARISRLIWIELISSGRKFMACLDSGADITVIREKSVPQSARLQGVGQVRLRGAFGQAVAANVPLALYILGGGSVLELMELCVVTDGFAEEVEALLTPDTLEKLKRREENRRHWWFR</sequence>
<dbReference type="GO" id="GO:0006508">
    <property type="term" value="P:proteolysis"/>
    <property type="evidence" value="ECO:0007669"/>
    <property type="project" value="InterPro"/>
</dbReference>
<feature type="domain" description="Peptidase A2" evidence="3">
    <location>
        <begin position="145"/>
        <end position="182"/>
    </location>
</feature>
<dbReference type="Proteomes" id="UP000821866">
    <property type="component" value="Chromosome 2"/>
</dbReference>
<dbReference type="AlphaFoldDB" id="A0A9J6EG61"/>
<proteinExistence type="predicted"/>
<evidence type="ECO:0000256" key="2">
    <source>
        <dbReference type="SAM" id="MobiDB-lite"/>
    </source>
</evidence>
<dbReference type="EMBL" id="JABSTU010000004">
    <property type="protein sequence ID" value="KAH8033204.1"/>
    <property type="molecule type" value="Genomic_DNA"/>
</dbReference>